<evidence type="ECO:0000313" key="2">
    <source>
        <dbReference type="EMBL" id="AOV61878.1"/>
    </source>
</evidence>
<accession>A0A1D8KT61</accession>
<dbReference type="EMBL" id="KU686211">
    <property type="protein sequence ID" value="AOV61878.1"/>
    <property type="molecule type" value="Genomic_DNA"/>
</dbReference>
<dbReference type="GeneID" id="30309256"/>
<dbReference type="RefSeq" id="YP_009324346.1">
    <property type="nucleotide sequence ID" value="NC_031935.1"/>
</dbReference>
<protein>
    <submittedName>
        <fullName evidence="2">Uncharacterized protein</fullName>
    </submittedName>
</protein>
<dbReference type="OrthoDB" id="23583at10239"/>
<reference evidence="2 3" key="1">
    <citation type="journal article" date="2016" name="Virology">
        <title>The genomic content and context of auxiliary metabolic genes in marine cyanomyoviruses.</title>
        <authorList>
            <person name="Crummett L.T."/>
            <person name="Puxty R.J."/>
            <person name="Weihe C."/>
            <person name="Marston M.F."/>
            <person name="Martiny J.B."/>
        </authorList>
    </citation>
    <scope>NUCLEOTIDE SEQUENCE [LARGE SCALE GENOMIC DNA]</scope>
    <source>
        <strain evidence="2">0810PA29</strain>
    </source>
</reference>
<evidence type="ECO:0000313" key="3">
    <source>
        <dbReference type="Proteomes" id="UP000202081"/>
    </source>
</evidence>
<dbReference type="KEGG" id="vg:30309256"/>
<evidence type="ECO:0000256" key="1">
    <source>
        <dbReference type="SAM" id="MobiDB-lite"/>
    </source>
</evidence>
<organism evidence="2 3">
    <name type="scientific">Synechococcus phage S-WAM2</name>
    <dbReference type="NCBI Taxonomy" id="1815522"/>
    <lineage>
        <taxon>Viruses</taxon>
        <taxon>Duplodnaviria</taxon>
        <taxon>Heunggongvirae</taxon>
        <taxon>Uroviricota</taxon>
        <taxon>Caudoviricetes</taxon>
        <taxon>Pantevenvirales</taxon>
        <taxon>Kyanoviridae</taxon>
        <taxon>Cymopoleiavirus</taxon>
        <taxon>Cymopoleiavirus swam2</taxon>
    </lineage>
</organism>
<proteinExistence type="predicted"/>
<gene>
    <name evidence="2" type="ORF">P29B0810_183</name>
</gene>
<keyword evidence="3" id="KW-1185">Reference proteome</keyword>
<feature type="region of interest" description="Disordered" evidence="1">
    <location>
        <begin position="71"/>
        <end position="112"/>
    </location>
</feature>
<sequence>MIKPFIGVPAPDYLEDDEWFGPATLSEKQLSLKESRAQAEADLQILPHEDEHHGPVEVDNIHEVMYNIATGGGKTTTQLDPMPELGGGSENFHEGPSGPGGWMSGTGMRQFH</sequence>
<name>A0A1D8KT61_9CAUD</name>
<dbReference type="Proteomes" id="UP000202081">
    <property type="component" value="Segment"/>
</dbReference>